<dbReference type="GO" id="GO:0019632">
    <property type="term" value="P:shikimate metabolic process"/>
    <property type="evidence" value="ECO:0007669"/>
    <property type="project" value="TreeGrafter"/>
</dbReference>
<dbReference type="Pfam" id="PF01487">
    <property type="entry name" value="DHquinase_I"/>
    <property type="match status" value="1"/>
</dbReference>
<evidence type="ECO:0000259" key="3">
    <source>
        <dbReference type="Pfam" id="PF01488"/>
    </source>
</evidence>
<accession>W2RS76</accession>
<organism evidence="5 6">
    <name type="scientific">Cyphellophora europaea (strain CBS 101466)</name>
    <name type="common">Phialophora europaea</name>
    <dbReference type="NCBI Taxonomy" id="1220924"/>
    <lineage>
        <taxon>Eukaryota</taxon>
        <taxon>Fungi</taxon>
        <taxon>Dikarya</taxon>
        <taxon>Ascomycota</taxon>
        <taxon>Pezizomycotina</taxon>
        <taxon>Eurotiomycetes</taxon>
        <taxon>Chaetothyriomycetidae</taxon>
        <taxon>Chaetothyriales</taxon>
        <taxon>Cyphellophoraceae</taxon>
        <taxon>Cyphellophora</taxon>
    </lineage>
</organism>
<dbReference type="InterPro" id="IPR006151">
    <property type="entry name" value="Shikm_DH/Glu-tRNA_Rdtase"/>
</dbReference>
<dbReference type="CDD" id="cd00502">
    <property type="entry name" value="DHQase_I"/>
    <property type="match status" value="1"/>
</dbReference>
<evidence type="ECO:0000313" key="5">
    <source>
        <dbReference type="EMBL" id="ETN39307.1"/>
    </source>
</evidence>
<dbReference type="RefSeq" id="XP_008718092.1">
    <property type="nucleotide sequence ID" value="XM_008719870.1"/>
</dbReference>
<reference evidence="5 6" key="1">
    <citation type="submission" date="2013-03" db="EMBL/GenBank/DDBJ databases">
        <title>The Genome Sequence of Phialophora europaea CBS 101466.</title>
        <authorList>
            <consortium name="The Broad Institute Genomics Platform"/>
            <person name="Cuomo C."/>
            <person name="de Hoog S."/>
            <person name="Gorbushina A."/>
            <person name="Walker B."/>
            <person name="Young S.K."/>
            <person name="Zeng Q."/>
            <person name="Gargeya S."/>
            <person name="Fitzgerald M."/>
            <person name="Haas B."/>
            <person name="Abouelleil A."/>
            <person name="Allen A.W."/>
            <person name="Alvarado L."/>
            <person name="Arachchi H.M."/>
            <person name="Berlin A.M."/>
            <person name="Chapman S.B."/>
            <person name="Gainer-Dewar J."/>
            <person name="Goldberg J."/>
            <person name="Griggs A."/>
            <person name="Gujja S."/>
            <person name="Hansen M."/>
            <person name="Howarth C."/>
            <person name="Imamovic A."/>
            <person name="Ireland A."/>
            <person name="Larimer J."/>
            <person name="McCowan C."/>
            <person name="Murphy C."/>
            <person name="Pearson M."/>
            <person name="Poon T.W."/>
            <person name="Priest M."/>
            <person name="Roberts A."/>
            <person name="Saif S."/>
            <person name="Shea T."/>
            <person name="Sisk P."/>
            <person name="Sykes S."/>
            <person name="Wortman J."/>
            <person name="Nusbaum C."/>
            <person name="Birren B."/>
        </authorList>
    </citation>
    <scope>NUCLEOTIDE SEQUENCE [LARGE SCALE GENOMIC DNA]</scope>
    <source>
        <strain evidence="5 6">CBS 101466</strain>
    </source>
</reference>
<dbReference type="InterPro" id="IPR001381">
    <property type="entry name" value="DHquinase_I"/>
</dbReference>
<dbReference type="AlphaFoldDB" id="W2RS76"/>
<comment type="similarity">
    <text evidence="1">In the 2nd section; belongs to the type-I 3-dehydroquinase family.</text>
</comment>
<dbReference type="OrthoDB" id="4415835at2759"/>
<sequence length="781" mass="87347">MAKTTEQPCTTRRYEPNASIALIGIRGAGKRSLGFIAAAHLRRRFVSEGLYFEKVTGYKKSAFIEKFGQDDFYRRNEEVLQQMLDSHGTGCVLECGMATLTTGARTILRQFAQSHPVIHIVRDFQKISQALSLNGDQKAQLYKADLRHHYCSNFEFFNLEDSSLGDIHDAHVSSDPPNPRILRDVKLDFQRFIDFICHRPGFRDSGPFSLSALPLERRRHSFVTSVKLSTLLENNMPETWQDSGEDAIELVLDLFSEGTYRSISEQISRLKRALKIPIVVSLPKQEGAANLTPEITASTLQYVLRLGIDYLLVNLALDEVVHRTLLADKGPTTIIGDGVFPDPTARGWLDTCRIQLCENAEMIGFDTIRLTQPALERQDNEDVRYFAAHVSRAYSITVIAYNTGRLGRTSRVFNRLLTPIRHCTRASLAFVDEDPEDKITISDATSALFECFEMDSLEFYILGQSVFYSCSPPMHNAAFELYGLRHSFTFREIATFSEILAIANTPTFGGSAISFPFKEDAFRACTAMSPHASIIGSVNTLIPLRLLLNENTASLEEQADNRNNAGKVIGLYGDNSDWYGVYISILNRLSPRNTARLHKTTALVLGAGGSARAVIYALAQLECAEIHVRNRTYGNAVKVADHFNAWCEAENRPSRVSAWNEQQREWPADLELPTIVVNCLPSQASLFDDHDQVAEPLPSALLGNPSGGVAVSISYNPRITPFLQQVMNFRDECGIPWRIVTGVDIVFEQALLQFEQLSGYRAPKATMRQALESATEVRTLH</sequence>
<dbReference type="InterPro" id="IPR027417">
    <property type="entry name" value="P-loop_NTPase"/>
</dbReference>
<dbReference type="InterPro" id="IPR036291">
    <property type="entry name" value="NAD(P)-bd_dom_sf"/>
</dbReference>
<name>W2RS76_CYPE1</name>
<dbReference type="SUPFAM" id="SSF51569">
    <property type="entry name" value="Aldolase"/>
    <property type="match status" value="1"/>
</dbReference>
<dbReference type="HOGENOM" id="CLU_008871_0_1_1"/>
<dbReference type="Proteomes" id="UP000030752">
    <property type="component" value="Unassembled WGS sequence"/>
</dbReference>
<dbReference type="InterPro" id="IPR013708">
    <property type="entry name" value="Shikimate_DH-bd_N"/>
</dbReference>
<gene>
    <name evidence="5" type="ORF">HMPREF1541_05530</name>
</gene>
<dbReference type="EMBL" id="KB822721">
    <property type="protein sequence ID" value="ETN39307.1"/>
    <property type="molecule type" value="Genomic_DNA"/>
</dbReference>
<evidence type="ECO:0000259" key="4">
    <source>
        <dbReference type="Pfam" id="PF08501"/>
    </source>
</evidence>
<evidence type="ECO:0000256" key="1">
    <source>
        <dbReference type="ARBA" id="ARBA00006477"/>
    </source>
</evidence>
<evidence type="ECO:0000313" key="6">
    <source>
        <dbReference type="Proteomes" id="UP000030752"/>
    </source>
</evidence>
<dbReference type="GO" id="GO:0009423">
    <property type="term" value="P:chorismate biosynthetic process"/>
    <property type="evidence" value="ECO:0007669"/>
    <property type="project" value="TreeGrafter"/>
</dbReference>
<dbReference type="GeneID" id="19972869"/>
<dbReference type="InterPro" id="IPR031322">
    <property type="entry name" value="Shikimate/glucono_kinase"/>
</dbReference>
<dbReference type="SUPFAM" id="SSF51735">
    <property type="entry name" value="NAD(P)-binding Rossmann-fold domains"/>
    <property type="match status" value="1"/>
</dbReference>
<dbReference type="VEuPathDB" id="FungiDB:HMPREF1541_05530"/>
<dbReference type="Pfam" id="PF01202">
    <property type="entry name" value="SKI"/>
    <property type="match status" value="1"/>
</dbReference>
<dbReference type="Gene3D" id="3.40.50.300">
    <property type="entry name" value="P-loop containing nucleotide triphosphate hydrolases"/>
    <property type="match status" value="1"/>
</dbReference>
<dbReference type="SUPFAM" id="SSF52540">
    <property type="entry name" value="P-loop containing nucleoside triphosphate hydrolases"/>
    <property type="match status" value="1"/>
</dbReference>
<dbReference type="STRING" id="1220924.W2RS76"/>
<dbReference type="InParanoid" id="W2RS76"/>
<dbReference type="PANTHER" id="PTHR21089">
    <property type="entry name" value="SHIKIMATE DEHYDROGENASE"/>
    <property type="match status" value="1"/>
</dbReference>
<dbReference type="InterPro" id="IPR022893">
    <property type="entry name" value="Shikimate_DH_fam"/>
</dbReference>
<dbReference type="CDD" id="cd01065">
    <property type="entry name" value="NAD_bind_Shikimate_DH"/>
    <property type="match status" value="1"/>
</dbReference>
<dbReference type="InterPro" id="IPR013785">
    <property type="entry name" value="Aldolase_TIM"/>
</dbReference>
<keyword evidence="6" id="KW-1185">Reference proteome</keyword>
<dbReference type="Gene3D" id="3.20.20.70">
    <property type="entry name" value="Aldolase class I"/>
    <property type="match status" value="1"/>
</dbReference>
<dbReference type="Gene3D" id="3.40.50.720">
    <property type="entry name" value="NAD(P)-binding Rossmann-like Domain"/>
    <property type="match status" value="1"/>
</dbReference>
<feature type="domain" description="Shikimate dehydrogenase substrate binding N-terminal" evidence="4">
    <location>
        <begin position="461"/>
        <end position="541"/>
    </location>
</feature>
<dbReference type="Pfam" id="PF08501">
    <property type="entry name" value="Shikimate_dh_N"/>
    <property type="match status" value="1"/>
</dbReference>
<dbReference type="Gene3D" id="3.40.50.10860">
    <property type="entry name" value="Leucine Dehydrogenase, chain A, domain 1"/>
    <property type="match status" value="1"/>
</dbReference>
<comment type="similarity">
    <text evidence="2">In the N-terminal section; belongs to the shikimate kinase family.</text>
</comment>
<dbReference type="GO" id="GO:0003855">
    <property type="term" value="F:3-dehydroquinate dehydratase activity"/>
    <property type="evidence" value="ECO:0007669"/>
    <property type="project" value="InterPro"/>
</dbReference>
<protein>
    <submittedName>
        <fullName evidence="5">Uncharacterized protein</fullName>
    </submittedName>
</protein>
<proteinExistence type="inferred from homology"/>
<dbReference type="InterPro" id="IPR046346">
    <property type="entry name" value="Aminoacid_DH-like_N_sf"/>
</dbReference>
<evidence type="ECO:0000256" key="2">
    <source>
        <dbReference type="ARBA" id="ARBA00009349"/>
    </source>
</evidence>
<dbReference type="GO" id="GO:0004764">
    <property type="term" value="F:shikimate 3-dehydrogenase (NADP+) activity"/>
    <property type="evidence" value="ECO:0007669"/>
    <property type="project" value="InterPro"/>
</dbReference>
<dbReference type="Pfam" id="PF01488">
    <property type="entry name" value="Shikimate_DH"/>
    <property type="match status" value="1"/>
</dbReference>
<dbReference type="eggNOG" id="KOG0692">
    <property type="taxonomic scope" value="Eukaryota"/>
</dbReference>
<dbReference type="PANTHER" id="PTHR21089:SF1">
    <property type="entry name" value="BIFUNCTIONAL 3-DEHYDROQUINATE DEHYDRATASE_SHIKIMATE DEHYDROGENASE, CHLOROPLASTIC"/>
    <property type="match status" value="1"/>
</dbReference>
<feature type="domain" description="Quinate/shikimate 5-dehydrogenase/glutamyl-tRNA reductase" evidence="3">
    <location>
        <begin position="592"/>
        <end position="645"/>
    </location>
</feature>
<dbReference type="SUPFAM" id="SSF53223">
    <property type="entry name" value="Aminoacid dehydrogenase-like, N-terminal domain"/>
    <property type="match status" value="1"/>
</dbReference>